<dbReference type="AlphaFoldDB" id="A0AAW9RSB7"/>
<feature type="domain" description="Formamidopyrimidine-DNA glycosylase catalytic" evidence="17">
    <location>
        <begin position="2"/>
        <end position="126"/>
    </location>
</feature>
<dbReference type="CDD" id="cd20335">
    <property type="entry name" value="BRcat_RBR"/>
    <property type="match status" value="1"/>
</dbReference>
<evidence type="ECO:0000259" key="17">
    <source>
        <dbReference type="PROSITE" id="PS51068"/>
    </source>
</evidence>
<dbReference type="PROSITE" id="PS51066">
    <property type="entry name" value="ZF_FPG_2"/>
    <property type="match status" value="1"/>
</dbReference>
<dbReference type="Proteomes" id="UP001378188">
    <property type="component" value="Unassembled WGS sequence"/>
</dbReference>
<dbReference type="Gene3D" id="3.20.190.10">
    <property type="entry name" value="MutM-like, N-terminal"/>
    <property type="match status" value="1"/>
</dbReference>
<dbReference type="SUPFAM" id="SSF46946">
    <property type="entry name" value="S13-like H2TH domain"/>
    <property type="match status" value="1"/>
</dbReference>
<protein>
    <recommendedName>
        <fullName evidence="15">Formamidopyrimidine-DNA glycosylase</fullName>
        <shortName evidence="15">Fapy-DNA glycosylase</shortName>
        <ecNumber evidence="15">3.2.2.23</ecNumber>
    </recommendedName>
    <alternativeName>
        <fullName evidence="15">DNA-(apurinic or apyrimidinic site) lyase MutM</fullName>
        <shortName evidence="15">AP lyase MutM</shortName>
        <ecNumber evidence="15">4.2.99.18</ecNumber>
    </alternativeName>
</protein>
<feature type="active site" description="Proton donor" evidence="15">
    <location>
        <position position="3"/>
    </location>
</feature>
<keyword evidence="10 15" id="KW-0234">DNA repair</keyword>
<comment type="caution">
    <text evidence="18">The sequence shown here is derived from an EMBL/GenBank/DDBJ whole genome shotgun (WGS) entry which is preliminary data.</text>
</comment>
<keyword evidence="5 15" id="KW-0227">DNA damage</keyword>
<comment type="function">
    <text evidence="15">Involved in base excision repair of DNA damaged by oxidation or by mutagenic agents. Acts as DNA glycosylase that recognizes and removes damaged bases. Has a preference for oxidized purines, such as 7,8-dihydro-8-oxoguanine (8-oxoG). Has AP (apurinic/apyrimidinic) lyase activity and introduces nicks in the DNA strand. Cleaves the DNA backbone by beta-delta elimination to generate a single-strand break at the site of the removed base with both 3'- and 5'-phosphates.</text>
</comment>
<dbReference type="RefSeq" id="WP_340330364.1">
    <property type="nucleotide sequence ID" value="NZ_JAZHOF010000005.1"/>
</dbReference>
<keyword evidence="9 15" id="KW-0238">DNA-binding</keyword>
<evidence type="ECO:0000256" key="13">
    <source>
        <dbReference type="ARBA" id="ARBA00023295"/>
    </source>
</evidence>
<gene>
    <name evidence="15 18" type="primary">mutM</name>
    <name evidence="15" type="synonym">fpg</name>
    <name evidence="18" type="ORF">V3328_14365</name>
</gene>
<dbReference type="InterPro" id="IPR000214">
    <property type="entry name" value="Znf_DNA_glyclase/AP_lyase"/>
</dbReference>
<evidence type="ECO:0000256" key="5">
    <source>
        <dbReference type="ARBA" id="ARBA00022763"/>
    </source>
</evidence>
<evidence type="ECO:0000256" key="15">
    <source>
        <dbReference type="HAMAP-Rule" id="MF_00103"/>
    </source>
</evidence>
<dbReference type="Pfam" id="PF06831">
    <property type="entry name" value="H2TH"/>
    <property type="match status" value="1"/>
</dbReference>
<dbReference type="InterPro" id="IPR020629">
    <property type="entry name" value="FPG_Glyclase"/>
</dbReference>
<keyword evidence="12 15" id="KW-0511">Multifunctional enzyme</keyword>
<dbReference type="Pfam" id="PF01149">
    <property type="entry name" value="Fapy_DNA_glyco"/>
    <property type="match status" value="1"/>
</dbReference>
<evidence type="ECO:0000256" key="1">
    <source>
        <dbReference type="ARBA" id="ARBA00001668"/>
    </source>
</evidence>
<evidence type="ECO:0000256" key="2">
    <source>
        <dbReference type="ARBA" id="ARBA00009409"/>
    </source>
</evidence>
<evidence type="ECO:0000256" key="3">
    <source>
        <dbReference type="ARBA" id="ARBA00011245"/>
    </source>
</evidence>
<evidence type="ECO:0000256" key="12">
    <source>
        <dbReference type="ARBA" id="ARBA00023268"/>
    </source>
</evidence>
<dbReference type="GO" id="GO:0006284">
    <property type="term" value="P:base-excision repair"/>
    <property type="evidence" value="ECO:0007669"/>
    <property type="project" value="InterPro"/>
</dbReference>
<dbReference type="HAMAP" id="MF_00103">
    <property type="entry name" value="Fapy_DNA_glycosyl"/>
    <property type="match status" value="1"/>
</dbReference>
<feature type="binding site" evidence="15">
    <location>
        <position position="123"/>
    </location>
    <ligand>
        <name>DNA</name>
        <dbReference type="ChEBI" id="CHEBI:16991"/>
    </ligand>
</feature>
<feature type="binding site" evidence="15">
    <location>
        <position position="104"/>
    </location>
    <ligand>
        <name>DNA</name>
        <dbReference type="ChEBI" id="CHEBI:16991"/>
    </ligand>
</feature>
<evidence type="ECO:0000256" key="11">
    <source>
        <dbReference type="ARBA" id="ARBA00023239"/>
    </source>
</evidence>
<keyword evidence="8 15" id="KW-0862">Zinc</keyword>
<evidence type="ECO:0000256" key="14">
    <source>
        <dbReference type="ARBA" id="ARBA00044632"/>
    </source>
</evidence>
<keyword evidence="19" id="KW-1185">Reference proteome</keyword>
<dbReference type="FunFam" id="1.10.8.50:FF:000003">
    <property type="entry name" value="Formamidopyrimidine-DNA glycosylase"/>
    <property type="match status" value="1"/>
</dbReference>
<dbReference type="InterPro" id="IPR010663">
    <property type="entry name" value="Znf_FPG/IleRS"/>
</dbReference>
<dbReference type="GO" id="GO:0008270">
    <property type="term" value="F:zinc ion binding"/>
    <property type="evidence" value="ECO:0007669"/>
    <property type="project" value="UniProtKB-UniRule"/>
</dbReference>
<evidence type="ECO:0000256" key="6">
    <source>
        <dbReference type="ARBA" id="ARBA00022771"/>
    </source>
</evidence>
<dbReference type="PROSITE" id="PS51068">
    <property type="entry name" value="FPG_CAT"/>
    <property type="match status" value="1"/>
</dbReference>
<evidence type="ECO:0000256" key="4">
    <source>
        <dbReference type="ARBA" id="ARBA00022723"/>
    </source>
</evidence>
<dbReference type="SUPFAM" id="SSF81624">
    <property type="entry name" value="N-terminal domain of MutM-like DNA repair proteins"/>
    <property type="match status" value="1"/>
</dbReference>
<evidence type="ECO:0000256" key="7">
    <source>
        <dbReference type="ARBA" id="ARBA00022801"/>
    </source>
</evidence>
<dbReference type="GO" id="GO:0034039">
    <property type="term" value="F:8-oxo-7,8-dihydroguanine DNA N-glycosylase activity"/>
    <property type="evidence" value="ECO:0007669"/>
    <property type="project" value="TreeGrafter"/>
</dbReference>
<comment type="similarity">
    <text evidence="2 15">Belongs to the FPG family.</text>
</comment>
<dbReference type="SUPFAM" id="SSF57716">
    <property type="entry name" value="Glucocorticoid receptor-like (DNA-binding domain)"/>
    <property type="match status" value="1"/>
</dbReference>
<feature type="active site" description="Schiff-base intermediate with DNA" evidence="15">
    <location>
        <position position="2"/>
    </location>
</feature>
<feature type="active site" description="Proton donor; for delta-elimination activity" evidence="15">
    <location>
        <position position="283"/>
    </location>
</feature>
<sequence>MPELPEVETVRRGLEPAMSGARFVDAVARRPDLRFPFPDRFEERLKGRDVTGLGRRAKYLLADLDDGTVLVMHLGMSGSFRIEGAGDPEMPGVFHHDRSKAAAHDHVVFTMSGDKTITYNDPRRFGFMTLVPRNELDDHPLFKGLGVEPVGNRLDAAYLDQALRGRFMPLKAALLDQRIIAGLGNIYACEALHRAGLSPRREAGSITRKRGAPGLRAERLTEAIRAVIAEAIEAGGSSLRDHRQTDGSLGYFQHRFRVYDREGEPCPTPGCTGIVARIVQSGRSTFYCPACQR</sequence>
<dbReference type="InterPro" id="IPR015886">
    <property type="entry name" value="H2TH_FPG"/>
</dbReference>
<dbReference type="InterPro" id="IPR035937">
    <property type="entry name" value="FPG_N"/>
</dbReference>
<accession>A0AAW9RSB7</accession>
<dbReference type="NCBIfam" id="NF002211">
    <property type="entry name" value="PRK01103.1"/>
    <property type="match status" value="1"/>
</dbReference>
<evidence type="ECO:0000313" key="18">
    <source>
        <dbReference type="EMBL" id="MEJ8572671.1"/>
    </source>
</evidence>
<dbReference type="NCBIfam" id="TIGR00577">
    <property type="entry name" value="fpg"/>
    <property type="match status" value="1"/>
</dbReference>
<feature type="active site" description="Proton donor; for beta-elimination activity" evidence="15">
    <location>
        <position position="58"/>
    </location>
</feature>
<evidence type="ECO:0000256" key="10">
    <source>
        <dbReference type="ARBA" id="ARBA00023204"/>
    </source>
</evidence>
<name>A0AAW9RSB7_9HYPH</name>
<proteinExistence type="inferred from homology"/>
<dbReference type="SMART" id="SM01232">
    <property type="entry name" value="H2TH"/>
    <property type="match status" value="1"/>
</dbReference>
<comment type="catalytic activity">
    <reaction evidence="14 15">
        <text>2'-deoxyribonucleotide-(2'-deoxyribose 5'-phosphate)-2'-deoxyribonucleotide-DNA = a 3'-end 2'-deoxyribonucleotide-(2,3-dehydro-2,3-deoxyribose 5'-phosphate)-DNA + a 5'-end 5'-phospho-2'-deoxyribonucleoside-DNA + H(+)</text>
        <dbReference type="Rhea" id="RHEA:66592"/>
        <dbReference type="Rhea" id="RHEA-COMP:13180"/>
        <dbReference type="Rhea" id="RHEA-COMP:16897"/>
        <dbReference type="Rhea" id="RHEA-COMP:17067"/>
        <dbReference type="ChEBI" id="CHEBI:15378"/>
        <dbReference type="ChEBI" id="CHEBI:136412"/>
        <dbReference type="ChEBI" id="CHEBI:157695"/>
        <dbReference type="ChEBI" id="CHEBI:167181"/>
        <dbReference type="EC" id="4.2.99.18"/>
    </reaction>
</comment>
<dbReference type="InterPro" id="IPR012319">
    <property type="entry name" value="FPG_cat"/>
</dbReference>
<feature type="domain" description="FPG-type" evidence="16">
    <location>
        <begin position="257"/>
        <end position="293"/>
    </location>
</feature>
<comment type="catalytic activity">
    <reaction evidence="1 15">
        <text>Hydrolysis of DNA containing ring-opened 7-methylguanine residues, releasing 2,6-diamino-4-hydroxy-5-(N-methyl)formamidopyrimidine.</text>
        <dbReference type="EC" id="3.2.2.23"/>
    </reaction>
</comment>
<organism evidence="18 19">
    <name type="scientific">Microbaculum marinum</name>
    <dbReference type="NCBI Taxonomy" id="1764581"/>
    <lineage>
        <taxon>Bacteria</taxon>
        <taxon>Pseudomonadati</taxon>
        <taxon>Pseudomonadota</taxon>
        <taxon>Alphaproteobacteria</taxon>
        <taxon>Hyphomicrobiales</taxon>
        <taxon>Tepidamorphaceae</taxon>
        <taxon>Microbaculum</taxon>
    </lineage>
</organism>
<dbReference type="GO" id="GO:0003684">
    <property type="term" value="F:damaged DNA binding"/>
    <property type="evidence" value="ECO:0007669"/>
    <property type="project" value="InterPro"/>
</dbReference>
<reference evidence="18 19" key="1">
    <citation type="submission" date="2024-02" db="EMBL/GenBank/DDBJ databases">
        <title>Genome analysis and characterization of Microbaculum marinisediminis sp. nov., isolated from marine sediment.</title>
        <authorList>
            <person name="Du Z.-J."/>
            <person name="Ye Y.-Q."/>
            <person name="Zhang Z.-R."/>
            <person name="Yuan S.-M."/>
            <person name="Zhang X.-Y."/>
        </authorList>
    </citation>
    <scope>NUCLEOTIDE SEQUENCE [LARGE SCALE GENOMIC DNA]</scope>
    <source>
        <strain evidence="18 19">SDUM1044001</strain>
    </source>
</reference>
<evidence type="ECO:0000259" key="16">
    <source>
        <dbReference type="PROSITE" id="PS51066"/>
    </source>
</evidence>
<keyword evidence="6 15" id="KW-0863">Zinc-finger</keyword>
<dbReference type="Pfam" id="PF06827">
    <property type="entry name" value="zf-FPG_IleRS"/>
    <property type="match status" value="1"/>
</dbReference>
<dbReference type="InterPro" id="IPR010979">
    <property type="entry name" value="Ribosomal_uS13-like_H2TH"/>
</dbReference>
<dbReference type="GO" id="GO:0140078">
    <property type="term" value="F:class I DNA-(apurinic or apyrimidinic site) endonuclease activity"/>
    <property type="evidence" value="ECO:0007669"/>
    <property type="project" value="UniProtKB-EC"/>
</dbReference>
<dbReference type="EC" id="4.2.99.18" evidence="15"/>
<dbReference type="PANTHER" id="PTHR22993">
    <property type="entry name" value="FORMAMIDOPYRIMIDINE-DNA GLYCOSYLASE"/>
    <property type="match status" value="1"/>
</dbReference>
<dbReference type="CDD" id="cd08966">
    <property type="entry name" value="EcFpg-like_N"/>
    <property type="match status" value="1"/>
</dbReference>
<keyword evidence="4 15" id="KW-0479">Metal-binding</keyword>
<keyword evidence="13 15" id="KW-0326">Glycosidase</keyword>
<dbReference type="Gene3D" id="1.10.8.50">
    <property type="match status" value="1"/>
</dbReference>
<evidence type="ECO:0000256" key="8">
    <source>
        <dbReference type="ARBA" id="ARBA00022833"/>
    </source>
</evidence>
<dbReference type="EC" id="3.2.2.23" evidence="15"/>
<keyword evidence="11 15" id="KW-0456">Lyase</keyword>
<dbReference type="SMART" id="SM00898">
    <property type="entry name" value="Fapy_DNA_glyco"/>
    <property type="match status" value="1"/>
</dbReference>
<evidence type="ECO:0000256" key="9">
    <source>
        <dbReference type="ARBA" id="ARBA00023125"/>
    </source>
</evidence>
<dbReference type="EMBL" id="JAZHOF010000005">
    <property type="protein sequence ID" value="MEJ8572671.1"/>
    <property type="molecule type" value="Genomic_DNA"/>
</dbReference>
<comment type="subunit">
    <text evidence="3 15">Monomer.</text>
</comment>
<evidence type="ECO:0000313" key="19">
    <source>
        <dbReference type="Proteomes" id="UP001378188"/>
    </source>
</evidence>
<comment type="cofactor">
    <cofactor evidence="15">
        <name>Zn(2+)</name>
        <dbReference type="ChEBI" id="CHEBI:29105"/>
    </cofactor>
    <text evidence="15">Binds 1 zinc ion per subunit.</text>
</comment>
<dbReference type="PANTHER" id="PTHR22993:SF9">
    <property type="entry name" value="FORMAMIDOPYRIMIDINE-DNA GLYCOSYLASE"/>
    <property type="match status" value="1"/>
</dbReference>
<keyword evidence="7 15" id="KW-0378">Hydrolase</keyword>
<feature type="binding site" evidence="15">
    <location>
        <position position="166"/>
    </location>
    <ligand>
        <name>DNA</name>
        <dbReference type="ChEBI" id="CHEBI:16991"/>
    </ligand>
</feature>